<dbReference type="VEuPathDB" id="FungiDB:ASPWEDRAFT_176126"/>
<dbReference type="RefSeq" id="XP_040684702.1">
    <property type="nucleotide sequence ID" value="XM_040831460.1"/>
</dbReference>
<proteinExistence type="predicted"/>
<dbReference type="GeneID" id="63747308"/>
<protein>
    <recommendedName>
        <fullName evidence="4">Transcription factor hoxa13</fullName>
    </recommendedName>
</protein>
<dbReference type="Proteomes" id="UP000184383">
    <property type="component" value="Unassembled WGS sequence"/>
</dbReference>
<name>A0A1L9R7X4_ASPWE</name>
<feature type="compositionally biased region" description="Basic and acidic residues" evidence="1">
    <location>
        <begin position="322"/>
        <end position="331"/>
    </location>
</feature>
<accession>A0A1L9R7X4</accession>
<dbReference type="STRING" id="1073089.A0A1L9R7X4"/>
<organism evidence="2 3">
    <name type="scientific">Aspergillus wentii DTO 134E9</name>
    <dbReference type="NCBI Taxonomy" id="1073089"/>
    <lineage>
        <taxon>Eukaryota</taxon>
        <taxon>Fungi</taxon>
        <taxon>Dikarya</taxon>
        <taxon>Ascomycota</taxon>
        <taxon>Pezizomycotina</taxon>
        <taxon>Eurotiomycetes</taxon>
        <taxon>Eurotiomycetidae</taxon>
        <taxon>Eurotiales</taxon>
        <taxon>Aspergillaceae</taxon>
        <taxon>Aspergillus</taxon>
        <taxon>Aspergillus subgen. Cremei</taxon>
    </lineage>
</organism>
<feature type="compositionally biased region" description="Low complexity" evidence="1">
    <location>
        <begin position="278"/>
        <end position="308"/>
    </location>
</feature>
<dbReference type="PANTHER" id="PTHR23242:SF9">
    <property type="entry name" value="TRANSCRIPTION FACTOR HOXA13"/>
    <property type="match status" value="1"/>
</dbReference>
<evidence type="ECO:0008006" key="4">
    <source>
        <dbReference type="Google" id="ProtNLM"/>
    </source>
</evidence>
<evidence type="ECO:0000313" key="2">
    <source>
        <dbReference type="EMBL" id="OJJ31025.1"/>
    </source>
</evidence>
<dbReference type="AlphaFoldDB" id="A0A1L9R7X4"/>
<reference evidence="3" key="1">
    <citation type="journal article" date="2017" name="Genome Biol.">
        <title>Comparative genomics reveals high biological diversity and specific adaptations in the industrially and medically important fungal genus Aspergillus.</title>
        <authorList>
            <person name="de Vries R.P."/>
            <person name="Riley R."/>
            <person name="Wiebenga A."/>
            <person name="Aguilar-Osorio G."/>
            <person name="Amillis S."/>
            <person name="Uchima C.A."/>
            <person name="Anderluh G."/>
            <person name="Asadollahi M."/>
            <person name="Askin M."/>
            <person name="Barry K."/>
            <person name="Battaglia E."/>
            <person name="Bayram O."/>
            <person name="Benocci T."/>
            <person name="Braus-Stromeyer S.A."/>
            <person name="Caldana C."/>
            <person name="Canovas D."/>
            <person name="Cerqueira G.C."/>
            <person name="Chen F."/>
            <person name="Chen W."/>
            <person name="Choi C."/>
            <person name="Clum A."/>
            <person name="Dos Santos R.A."/>
            <person name="Damasio A.R."/>
            <person name="Diallinas G."/>
            <person name="Emri T."/>
            <person name="Fekete E."/>
            <person name="Flipphi M."/>
            <person name="Freyberg S."/>
            <person name="Gallo A."/>
            <person name="Gournas C."/>
            <person name="Habgood R."/>
            <person name="Hainaut M."/>
            <person name="Harispe M.L."/>
            <person name="Henrissat B."/>
            <person name="Hilden K.S."/>
            <person name="Hope R."/>
            <person name="Hossain A."/>
            <person name="Karabika E."/>
            <person name="Karaffa L."/>
            <person name="Karanyi Z."/>
            <person name="Krasevec N."/>
            <person name="Kuo A."/>
            <person name="Kusch H."/>
            <person name="LaButti K."/>
            <person name="Lagendijk E.L."/>
            <person name="Lapidus A."/>
            <person name="Levasseur A."/>
            <person name="Lindquist E."/>
            <person name="Lipzen A."/>
            <person name="Logrieco A.F."/>
            <person name="MacCabe A."/>
            <person name="Maekelae M.R."/>
            <person name="Malavazi I."/>
            <person name="Melin P."/>
            <person name="Meyer V."/>
            <person name="Mielnichuk N."/>
            <person name="Miskei M."/>
            <person name="Molnar A.P."/>
            <person name="Mule G."/>
            <person name="Ngan C.Y."/>
            <person name="Orejas M."/>
            <person name="Orosz E."/>
            <person name="Ouedraogo J.P."/>
            <person name="Overkamp K.M."/>
            <person name="Park H.-S."/>
            <person name="Perrone G."/>
            <person name="Piumi F."/>
            <person name="Punt P.J."/>
            <person name="Ram A.F."/>
            <person name="Ramon A."/>
            <person name="Rauscher S."/>
            <person name="Record E."/>
            <person name="Riano-Pachon D.M."/>
            <person name="Robert V."/>
            <person name="Roehrig J."/>
            <person name="Ruller R."/>
            <person name="Salamov A."/>
            <person name="Salih N.S."/>
            <person name="Samson R.A."/>
            <person name="Sandor E."/>
            <person name="Sanguinetti M."/>
            <person name="Schuetze T."/>
            <person name="Sepcic K."/>
            <person name="Shelest E."/>
            <person name="Sherlock G."/>
            <person name="Sophianopoulou V."/>
            <person name="Squina F.M."/>
            <person name="Sun H."/>
            <person name="Susca A."/>
            <person name="Todd R.B."/>
            <person name="Tsang A."/>
            <person name="Unkles S.E."/>
            <person name="van de Wiele N."/>
            <person name="van Rossen-Uffink D."/>
            <person name="Oliveira J.V."/>
            <person name="Vesth T.C."/>
            <person name="Visser J."/>
            <person name="Yu J.-H."/>
            <person name="Zhou M."/>
            <person name="Andersen M.R."/>
            <person name="Archer D.B."/>
            <person name="Baker S.E."/>
            <person name="Benoit I."/>
            <person name="Brakhage A.A."/>
            <person name="Braus G.H."/>
            <person name="Fischer R."/>
            <person name="Frisvad J.C."/>
            <person name="Goldman G.H."/>
            <person name="Houbraken J."/>
            <person name="Oakley B."/>
            <person name="Pocsi I."/>
            <person name="Scazzocchio C."/>
            <person name="Seiboth B."/>
            <person name="vanKuyk P.A."/>
            <person name="Wortman J."/>
            <person name="Dyer P.S."/>
            <person name="Grigoriev I.V."/>
        </authorList>
    </citation>
    <scope>NUCLEOTIDE SEQUENCE [LARGE SCALE GENOMIC DNA]</scope>
    <source>
        <strain evidence="3">DTO 134E9</strain>
    </source>
</reference>
<evidence type="ECO:0000256" key="1">
    <source>
        <dbReference type="SAM" id="MobiDB-lite"/>
    </source>
</evidence>
<gene>
    <name evidence="2" type="ORF">ASPWEDRAFT_176126</name>
</gene>
<feature type="compositionally biased region" description="Polar residues" evidence="1">
    <location>
        <begin position="309"/>
        <end position="318"/>
    </location>
</feature>
<feature type="region of interest" description="Disordered" evidence="1">
    <location>
        <begin position="559"/>
        <end position="583"/>
    </location>
</feature>
<keyword evidence="3" id="KW-1185">Reference proteome</keyword>
<sequence length="1019" mass="110727">MATAENGHALEGVDKTISLNEPTSRRINPFRWTVGLVVRLCIWYALLTPFFRCPSRFSELEDSSPRVCKPYLIARSHIEPHILPYYQTYGAPYVDVARPYVLVFNEHIYSPAANVAKQGYDKYGAPALDRVQVYGQQQWDAQVAPHLQFTQEKLSDIYKAKVDPYVEHAVTAVSPYYKKANIVIATVYGDYVLPFYAQSMPFIGKTYSSSQDILVTTVMPHVQSTWSSVIYFANSSLWPRITGLYSENVEPQLVKIGQRLASYREGKRVRTVVDEVDSTSSDQPTSPTTSVSVRTSRASQPSSTTSTTEVPSAQTTFSPAEKTAHTREKISSDLRTWQEKFAVAAGKGVEDLEERVNEIIESQMNSGVKSHGESLATALEAVVEHELSTIKLRISTLAGSLPFEDVPKDERTAQEELLKDIKQSAISIRERAHALREWYRSFDGELMRRVSAAVDSTLDVLDNVRDLGLQEIGMRWAWMDGVTYKDWAKYHDLKAQFDDWKNDVRQVGMQNAKIEEATGLANAVLAHAMDVAEAAAKELARLKDVGRWKISAREVSDNFDTRSGPLPALPKARTVPDESTDENITLEPEQADAEASGDYTEANLGNVEGQDSSVSWGAAAAGIVPGQSDLSPDVPEEVTKDQLADHLTASPTKPLHYISSVASSRLSEGLSLASARLAQVQATIPPTTTPDQNPILLDARRRYYEAIGLAHDHYSAFVSSASGAVYGSPTPTPPPGTFQGFVEDARSRYSQAAENWESLVSRASEQVYGTEAPYSQQILSRVPQYEAVEVLVSELLVGKEPAFADNVINQLRAIYETPYPASALSSASSYASVVNEAAPSAFSAYVTDIPAVDDILNSANEQLEIALEAASIQIYGTPKGPYEQATSAAATAYASASDQISEAVYGTEPGYVEFASSAIDGAFSSAGSAISEAIYTAPSSPSGPTSGAYASVTSIAGEQQVKFESATSKLGVAVESAQISLANLVSSASSFASEAVETAVSYSEELMHDDEIVSSKDEL</sequence>
<dbReference type="OrthoDB" id="3260408at2759"/>
<evidence type="ECO:0000313" key="3">
    <source>
        <dbReference type="Proteomes" id="UP000184383"/>
    </source>
</evidence>
<dbReference type="PANTHER" id="PTHR23242">
    <property type="entry name" value="TRANSCRIPTION FACTOR HOXA13"/>
    <property type="match status" value="1"/>
</dbReference>
<dbReference type="EMBL" id="KV878216">
    <property type="protein sequence ID" value="OJJ31025.1"/>
    <property type="molecule type" value="Genomic_DNA"/>
</dbReference>
<feature type="region of interest" description="Disordered" evidence="1">
    <location>
        <begin position="274"/>
        <end position="331"/>
    </location>
</feature>